<dbReference type="Proteomes" id="UP001433268">
    <property type="component" value="Unassembled WGS sequence"/>
</dbReference>
<proteinExistence type="predicted"/>
<keyword evidence="2" id="KW-1185">Reference proteome</keyword>
<dbReference type="GeneID" id="92042824"/>
<evidence type="ECO:0000313" key="1">
    <source>
        <dbReference type="EMBL" id="KAK8090488.1"/>
    </source>
</evidence>
<dbReference type="RefSeq" id="XP_066673382.1">
    <property type="nucleotide sequence ID" value="XM_066809764.1"/>
</dbReference>
<sequence>MKTEKKIGVSIVFAIGLLAYSIGMCFGAAELTCGFLTITAPSLPQAISSIKISKPTSMLNFGYIGKRTKAASHAGRYHEVENIENAVARVD</sequence>
<reference evidence="1 2" key="1">
    <citation type="submission" date="2023-01" db="EMBL/GenBank/DDBJ databases">
        <title>Analysis of 21 Apiospora genomes using comparative genomics revels a genus with tremendous synthesis potential of carbohydrate active enzymes and secondary metabolites.</title>
        <authorList>
            <person name="Sorensen T."/>
        </authorList>
    </citation>
    <scope>NUCLEOTIDE SEQUENCE [LARGE SCALE GENOMIC DNA]</scope>
    <source>
        <strain evidence="1 2">CBS 114990</strain>
    </source>
</reference>
<name>A0ABR1X4Z9_9PEZI</name>
<gene>
    <name evidence="1" type="ORF">PG997_005449</name>
</gene>
<comment type="caution">
    <text evidence="1">The sequence shown here is derived from an EMBL/GenBank/DDBJ whole genome shotgun (WGS) entry which is preliminary data.</text>
</comment>
<organism evidence="1 2">
    <name type="scientific">Apiospora hydei</name>
    <dbReference type="NCBI Taxonomy" id="1337664"/>
    <lineage>
        <taxon>Eukaryota</taxon>
        <taxon>Fungi</taxon>
        <taxon>Dikarya</taxon>
        <taxon>Ascomycota</taxon>
        <taxon>Pezizomycotina</taxon>
        <taxon>Sordariomycetes</taxon>
        <taxon>Xylariomycetidae</taxon>
        <taxon>Amphisphaeriales</taxon>
        <taxon>Apiosporaceae</taxon>
        <taxon>Apiospora</taxon>
    </lineage>
</organism>
<accession>A0ABR1X4Z9</accession>
<dbReference type="EMBL" id="JAQQWN010000004">
    <property type="protein sequence ID" value="KAK8090488.1"/>
    <property type="molecule type" value="Genomic_DNA"/>
</dbReference>
<evidence type="ECO:0000313" key="2">
    <source>
        <dbReference type="Proteomes" id="UP001433268"/>
    </source>
</evidence>
<protein>
    <submittedName>
        <fullName evidence="1">Uncharacterized protein</fullName>
    </submittedName>
</protein>